<dbReference type="SUPFAM" id="SSF81296">
    <property type="entry name" value="E set domains"/>
    <property type="match status" value="1"/>
</dbReference>
<evidence type="ECO:0000256" key="15">
    <source>
        <dbReference type="SAM" id="MobiDB-lite"/>
    </source>
</evidence>
<evidence type="ECO:0000256" key="7">
    <source>
        <dbReference type="ARBA" id="ARBA00022801"/>
    </source>
</evidence>
<comment type="caution">
    <text evidence="17">The sequence shown here is derived from an EMBL/GenBank/DDBJ whole genome shotgun (WGS) entry which is preliminary data.</text>
</comment>
<keyword evidence="7 14" id="KW-0378">Hydrolase</keyword>
<evidence type="ECO:0000256" key="5">
    <source>
        <dbReference type="ARBA" id="ARBA00015938"/>
    </source>
</evidence>
<dbReference type="Proteomes" id="UP001205311">
    <property type="component" value="Unassembled WGS sequence"/>
</dbReference>
<keyword evidence="8" id="KW-0119">Carbohydrate metabolism</keyword>
<comment type="similarity">
    <text evidence="3 14">Belongs to the glycosyl hydrolase 13 family.</text>
</comment>
<dbReference type="CDD" id="cd11325">
    <property type="entry name" value="AmyAc_GTHase"/>
    <property type="match status" value="1"/>
</dbReference>
<dbReference type="SUPFAM" id="SSF51445">
    <property type="entry name" value="(Trans)glycosidases"/>
    <property type="match status" value="1"/>
</dbReference>
<sequence>MTHTDATARPPSDVSEFPDRPEFPTASTPTGGLTVWAPHRSRVALWLDGNVHEMRRGNQDLWHTTCDLPPHGVDYGFLLDDASTPLPDPRSLWQPRGVHAPSRRYDHRTFRWTDQGWTGRALMGSVIYELHVGTFTERGTFDAAIDRLDHLVSLGVDFVEVMPVNAFDGPHGWGYDGVLWYAVHEPYGGPDGFKRFVDACHARGLAVLLDVVYNHLGPSGACLGEFGPYFTGSTPWGPALNLDGPGSDEVRRYVVDNALGWLRDFHVDGLRLDAVHALVDRRATPLLEELAAEVDALAAHLRRPLTLVAESDLNDPRLVTAREAGGHGLHAQWNDDVHHCLHTALTGERQGYYADFGSLTALAATLREGFFHAGTWSSFRGRSHGRPVDTRRLPGHRFVAFLQNHDQVGNRATGDRLSASLSPGLLACGAAILLCSPYTPMLFMGEEWGAGTPWQFFASFPDPELAEAVRRGRRAEFAEHGWGAAEVPDPISPETVERSRLDWSEPGRGWHRELLSLYRALVALRRARPALSDPWLDRLGVDVDEDARWIVLHRTDGRGDEVHLACNLGQEAVRVPVAGVDLDVLLSNGTATPDVAGDGHPGWVELGPETFAVLAARVGPRRPPVGPSSSVV</sequence>
<dbReference type="NCBIfam" id="TIGR02402">
    <property type="entry name" value="trehalose_TreZ"/>
    <property type="match status" value="1"/>
</dbReference>
<organism evidence="17 18">
    <name type="scientific">Streptoalloteichus tenebrarius (strain ATCC 17920 / DSM 40477 / JCM 4838 / CBS 697.72 / NBRC 16177 / NCIMB 11028 / NRRL B-12390 / A12253. 1 / ISP 5477)</name>
    <name type="common">Streptomyces tenebrarius</name>
    <dbReference type="NCBI Taxonomy" id="1933"/>
    <lineage>
        <taxon>Bacteria</taxon>
        <taxon>Bacillati</taxon>
        <taxon>Actinomycetota</taxon>
        <taxon>Actinomycetes</taxon>
        <taxon>Pseudonocardiales</taxon>
        <taxon>Pseudonocardiaceae</taxon>
        <taxon>Streptoalloteichus</taxon>
    </lineage>
</organism>
<dbReference type="InterPro" id="IPR006047">
    <property type="entry name" value="GH13_cat_dom"/>
</dbReference>
<evidence type="ECO:0000256" key="8">
    <source>
        <dbReference type="ARBA" id="ARBA00023277"/>
    </source>
</evidence>
<evidence type="ECO:0000256" key="10">
    <source>
        <dbReference type="ARBA" id="ARBA00032057"/>
    </source>
</evidence>
<name>A0ABT1HRQ2_STRSD</name>
<evidence type="ECO:0000313" key="18">
    <source>
        <dbReference type="Proteomes" id="UP001205311"/>
    </source>
</evidence>
<dbReference type="EMBL" id="JAMTCP010000007">
    <property type="protein sequence ID" value="MCP2258206.1"/>
    <property type="molecule type" value="Genomic_DNA"/>
</dbReference>
<feature type="domain" description="Glycosyl hydrolase family 13 catalytic" evidence="16">
    <location>
        <begin position="129"/>
        <end position="473"/>
    </location>
</feature>
<evidence type="ECO:0000256" key="1">
    <source>
        <dbReference type="ARBA" id="ARBA00004496"/>
    </source>
</evidence>
<dbReference type="PIRSF" id="PIRSF006337">
    <property type="entry name" value="Trehalose_TreZ"/>
    <property type="match status" value="1"/>
</dbReference>
<reference evidence="17 18" key="1">
    <citation type="submission" date="2022-06" db="EMBL/GenBank/DDBJ databases">
        <title>Genomic Encyclopedia of Archaeal and Bacterial Type Strains, Phase II (KMG-II): from individual species to whole genera.</title>
        <authorList>
            <person name="Goeker M."/>
        </authorList>
    </citation>
    <scope>NUCLEOTIDE SEQUENCE [LARGE SCALE GENOMIC DNA]</scope>
    <source>
        <strain evidence="17 18">DSM 40477</strain>
    </source>
</reference>
<keyword evidence="18" id="KW-1185">Reference proteome</keyword>
<dbReference type="Pfam" id="PF00128">
    <property type="entry name" value="Alpha-amylase"/>
    <property type="match status" value="1"/>
</dbReference>
<evidence type="ECO:0000256" key="9">
    <source>
        <dbReference type="ARBA" id="ARBA00023295"/>
    </source>
</evidence>
<dbReference type="InterPro" id="IPR012768">
    <property type="entry name" value="Trehalose_TreZ"/>
</dbReference>
<proteinExistence type="inferred from homology"/>
<protein>
    <recommendedName>
        <fullName evidence="5 13">Malto-oligosyltrehalose trehalohydrolase</fullName>
        <shortName evidence="14">MTHase</shortName>
        <ecNumber evidence="4 13">3.2.1.141</ecNumber>
    </recommendedName>
    <alternativeName>
        <fullName evidence="11 14">4-alpha-D-((1-&gt;4)-alpha-D-glucano)trehalose trehalohydrolase</fullName>
    </alternativeName>
    <alternativeName>
        <fullName evidence="10 14">Maltooligosyl trehalose trehalohydrolase</fullName>
    </alternativeName>
</protein>
<evidence type="ECO:0000256" key="12">
    <source>
        <dbReference type="ARBA" id="ARBA00034013"/>
    </source>
</evidence>
<keyword evidence="6" id="KW-0963">Cytoplasm</keyword>
<comment type="catalytic activity">
    <reaction evidence="12 14">
        <text>hydrolysis of (1-&gt;4)-alpha-D-glucosidic linkage in 4-alpha-D-[(1-&gt;4)-alpha-D-glucanosyl]n trehalose to yield trehalose and (1-&gt;4)-alpha-D-glucan.</text>
        <dbReference type="EC" id="3.2.1.141"/>
    </reaction>
</comment>
<dbReference type="InterPro" id="IPR017853">
    <property type="entry name" value="GH"/>
</dbReference>
<dbReference type="Gene3D" id="3.20.20.80">
    <property type="entry name" value="Glycosidases"/>
    <property type="match status" value="1"/>
</dbReference>
<evidence type="ECO:0000256" key="6">
    <source>
        <dbReference type="ARBA" id="ARBA00022490"/>
    </source>
</evidence>
<dbReference type="InterPro" id="IPR014756">
    <property type="entry name" value="Ig_E-set"/>
</dbReference>
<dbReference type="SMART" id="SM00642">
    <property type="entry name" value="Aamy"/>
    <property type="match status" value="1"/>
</dbReference>
<dbReference type="PANTHER" id="PTHR43651:SF11">
    <property type="entry name" value="MALTO-OLIGOSYLTREHALOSE TREHALOHYDROLASE"/>
    <property type="match status" value="1"/>
</dbReference>
<evidence type="ECO:0000256" key="3">
    <source>
        <dbReference type="ARBA" id="ARBA00008061"/>
    </source>
</evidence>
<evidence type="ECO:0000259" key="16">
    <source>
        <dbReference type="SMART" id="SM00642"/>
    </source>
</evidence>
<comment type="subcellular location">
    <subcellularLocation>
        <location evidence="1">Cytoplasm</location>
    </subcellularLocation>
</comment>
<evidence type="ECO:0000256" key="14">
    <source>
        <dbReference type="PIRNR" id="PIRNR006337"/>
    </source>
</evidence>
<evidence type="ECO:0000256" key="13">
    <source>
        <dbReference type="NCBIfam" id="TIGR02402"/>
    </source>
</evidence>
<feature type="region of interest" description="Disordered" evidence="15">
    <location>
        <begin position="1"/>
        <end position="32"/>
    </location>
</feature>
<dbReference type="InterPro" id="IPR044901">
    <property type="entry name" value="Trehalose_TreZ_E-set_sf"/>
</dbReference>
<dbReference type="InterPro" id="IPR013783">
    <property type="entry name" value="Ig-like_fold"/>
</dbReference>
<gene>
    <name evidence="17" type="ORF">LX15_001900</name>
</gene>
<dbReference type="Gene3D" id="2.60.40.10">
    <property type="entry name" value="Immunoglobulins"/>
    <property type="match status" value="1"/>
</dbReference>
<dbReference type="Gene3D" id="1.10.10.760">
    <property type="entry name" value="E-set domains of sugar-utilizing enzymes"/>
    <property type="match status" value="1"/>
</dbReference>
<evidence type="ECO:0000256" key="2">
    <source>
        <dbReference type="ARBA" id="ARBA00005199"/>
    </source>
</evidence>
<accession>A0ABT1HRQ2</accession>
<dbReference type="EC" id="3.2.1.141" evidence="4 13"/>
<dbReference type="PANTHER" id="PTHR43651">
    <property type="entry name" value="1,4-ALPHA-GLUCAN-BRANCHING ENZYME"/>
    <property type="match status" value="1"/>
</dbReference>
<keyword evidence="9 14" id="KW-0326">Glycosidase</keyword>
<comment type="pathway">
    <text evidence="2 14">Glycan biosynthesis; trehalose biosynthesis.</text>
</comment>
<evidence type="ECO:0000256" key="11">
    <source>
        <dbReference type="ARBA" id="ARBA00033284"/>
    </source>
</evidence>
<evidence type="ECO:0000256" key="4">
    <source>
        <dbReference type="ARBA" id="ARBA00012268"/>
    </source>
</evidence>
<evidence type="ECO:0000313" key="17">
    <source>
        <dbReference type="EMBL" id="MCP2258206.1"/>
    </source>
</evidence>